<gene>
    <name evidence="4" type="ORF">EP867_06110</name>
</gene>
<keyword evidence="4" id="KW-0966">Cell projection</keyword>
<comment type="subcellular location">
    <subcellularLocation>
        <location evidence="1">Bacterial flagellum basal body</location>
    </subcellularLocation>
</comment>
<protein>
    <submittedName>
        <fullName evidence="4">Flagellar biosynthesis protein FlgB</fullName>
    </submittedName>
</protein>
<dbReference type="EMBL" id="SBLC01000006">
    <property type="protein sequence ID" value="RWY43050.1"/>
    <property type="molecule type" value="Genomic_DNA"/>
</dbReference>
<dbReference type="Proteomes" id="UP000287168">
    <property type="component" value="Unassembled WGS sequence"/>
</dbReference>
<evidence type="ECO:0000259" key="3">
    <source>
        <dbReference type="Pfam" id="PF00460"/>
    </source>
</evidence>
<evidence type="ECO:0000256" key="1">
    <source>
        <dbReference type="ARBA" id="ARBA00004117"/>
    </source>
</evidence>
<keyword evidence="5" id="KW-1185">Reference proteome</keyword>
<evidence type="ECO:0000313" key="5">
    <source>
        <dbReference type="Proteomes" id="UP000287168"/>
    </source>
</evidence>
<dbReference type="InterPro" id="IPR001444">
    <property type="entry name" value="Flag_bb_rod_N"/>
</dbReference>
<dbReference type="OrthoDB" id="9788334at2"/>
<sequence length="114" mass="12621">MTIRPDTAVSPSFFRLASERMDWLAERQKVLAANIANADTPGYRARDLTSFEDFLATGVAESREAASPWDVSADGNRVVLEEQSLLASETEESHRLAARLYRRGHDLISLAVGK</sequence>
<name>A0A444ME25_9RHOB</name>
<feature type="domain" description="Flagellar basal body rod protein N-terminal" evidence="3">
    <location>
        <begin position="16"/>
        <end position="44"/>
    </location>
</feature>
<keyword evidence="4" id="KW-0282">Flagellum</keyword>
<keyword evidence="4" id="KW-0969">Cilium</keyword>
<reference evidence="4 5" key="1">
    <citation type="journal article" date="2015" name="Int. J. Syst. Evol. Microbiol.">
        <title>Gemmobacter intermedius sp. nov., isolated from a white stork (Ciconia ciconia).</title>
        <authorList>
            <person name="Kampfer P."/>
            <person name="Jerzak L."/>
            <person name="Wilharm G."/>
            <person name="Golke J."/>
            <person name="Busse H.J."/>
            <person name="Glaeser S.P."/>
        </authorList>
    </citation>
    <scope>NUCLEOTIDE SEQUENCE [LARGE SCALE GENOMIC DNA]</scope>
    <source>
        <strain evidence="4 5">119/4</strain>
    </source>
</reference>
<dbReference type="PROSITE" id="PS00588">
    <property type="entry name" value="FLAGELLA_BB_ROD"/>
    <property type="match status" value="1"/>
</dbReference>
<evidence type="ECO:0000313" key="4">
    <source>
        <dbReference type="EMBL" id="RWY43050.1"/>
    </source>
</evidence>
<accession>A0A444ME25</accession>
<organism evidence="4 5">
    <name type="scientific">Falsigemmobacter intermedius</name>
    <dbReference type="NCBI Taxonomy" id="1553448"/>
    <lineage>
        <taxon>Bacteria</taxon>
        <taxon>Pseudomonadati</taxon>
        <taxon>Pseudomonadota</taxon>
        <taxon>Alphaproteobacteria</taxon>
        <taxon>Rhodobacterales</taxon>
        <taxon>Paracoccaceae</taxon>
        <taxon>Falsigemmobacter</taxon>
    </lineage>
</organism>
<dbReference type="Pfam" id="PF00460">
    <property type="entry name" value="Flg_bb_rod"/>
    <property type="match status" value="1"/>
</dbReference>
<comment type="similarity">
    <text evidence="2">Belongs to the flagella basal body rod proteins family.</text>
</comment>
<dbReference type="GO" id="GO:0009425">
    <property type="term" value="C:bacterial-type flagellum basal body"/>
    <property type="evidence" value="ECO:0007669"/>
    <property type="project" value="UniProtKB-SubCell"/>
</dbReference>
<dbReference type="InterPro" id="IPR019776">
    <property type="entry name" value="Flagellar_basal_body_rod_CS"/>
</dbReference>
<dbReference type="RefSeq" id="WP_128487313.1">
    <property type="nucleotide sequence ID" value="NZ_JBHLXB010000088.1"/>
</dbReference>
<proteinExistence type="inferred from homology"/>
<comment type="caution">
    <text evidence="4">The sequence shown here is derived from an EMBL/GenBank/DDBJ whole genome shotgun (WGS) entry which is preliminary data.</text>
</comment>
<dbReference type="AlphaFoldDB" id="A0A444ME25"/>
<evidence type="ECO:0000256" key="2">
    <source>
        <dbReference type="ARBA" id="ARBA00009677"/>
    </source>
</evidence>